<dbReference type="Gene3D" id="3.30.565.10">
    <property type="entry name" value="Histidine kinase-like ATPase, C-terminal domain"/>
    <property type="match status" value="1"/>
</dbReference>
<organism evidence="12 13">
    <name type="scientific">Brevibacillus laterosporus LMG 15441</name>
    <dbReference type="NCBI Taxonomy" id="1042163"/>
    <lineage>
        <taxon>Bacteria</taxon>
        <taxon>Bacillati</taxon>
        <taxon>Bacillota</taxon>
        <taxon>Bacilli</taxon>
        <taxon>Bacillales</taxon>
        <taxon>Paenibacillaceae</taxon>
        <taxon>Brevibacillus</taxon>
    </lineage>
</organism>
<sequence>MNYRWLKLTSIMLPTIMIGGFEYARHEFLLPYFTMDEGNVIITIMTLVLSFIFATWVFGKIKRMSEKLAKEKAKHAVYEERERLAQELHDNIAQAIFFLNVKLNQEKIEEAKATISEIDNQLRQAIFNLRSHPEEGVLLTDRLRKWLHEWSLITGIEVKQELDGMDQYFKPAEQVHLFSIIQESFTNIRKHADASHAEIQWQFQGTGWYLLIKDNGMGFDTEILKRERYGQTMMRERSWKLGASFEMRPGTHGGTEILIESFKGESGRCRNIGY</sequence>
<evidence type="ECO:0000313" key="13">
    <source>
        <dbReference type="Proteomes" id="UP000005850"/>
    </source>
</evidence>
<dbReference type="HOGENOM" id="CLU_000445_20_6_9"/>
<evidence type="ECO:0000313" key="12">
    <source>
        <dbReference type="EMBL" id="AIG24757.1"/>
    </source>
</evidence>
<keyword evidence="9" id="KW-0175">Coiled coil</keyword>
<dbReference type="InterPro" id="IPR050482">
    <property type="entry name" value="Sensor_HK_TwoCompSys"/>
</dbReference>
<accession>A0A075QWG9</accession>
<dbReference type="KEGG" id="blr:BRLA_c003760"/>
<dbReference type="EMBL" id="CP007806">
    <property type="protein sequence ID" value="AIG24757.1"/>
    <property type="molecule type" value="Genomic_DNA"/>
</dbReference>
<dbReference type="eggNOG" id="COG3850">
    <property type="taxonomic scope" value="Bacteria"/>
</dbReference>
<evidence type="ECO:0000256" key="2">
    <source>
        <dbReference type="ARBA" id="ARBA00012438"/>
    </source>
</evidence>
<feature type="transmembrane region" description="Helical" evidence="10">
    <location>
        <begin position="40"/>
        <end position="58"/>
    </location>
</feature>
<dbReference type="PANTHER" id="PTHR24421">
    <property type="entry name" value="NITRATE/NITRITE SENSOR PROTEIN NARX-RELATED"/>
    <property type="match status" value="1"/>
</dbReference>
<evidence type="ECO:0000256" key="3">
    <source>
        <dbReference type="ARBA" id="ARBA00022553"/>
    </source>
</evidence>
<feature type="domain" description="Signal transduction histidine kinase subgroup 3 dimerisation and phosphoacceptor" evidence="11">
    <location>
        <begin position="80"/>
        <end position="130"/>
    </location>
</feature>
<name>A0A075QWG9_BRELA</name>
<dbReference type="GO" id="GO:0000155">
    <property type="term" value="F:phosphorelay sensor kinase activity"/>
    <property type="evidence" value="ECO:0007669"/>
    <property type="project" value="InterPro"/>
</dbReference>
<dbReference type="RefSeq" id="WP_003333592.1">
    <property type="nucleotide sequence ID" value="NZ_CP007806.1"/>
</dbReference>
<comment type="catalytic activity">
    <reaction evidence="1">
        <text>ATP + protein L-histidine = ADP + protein N-phospho-L-histidine.</text>
        <dbReference type="EC" id="2.7.13.3"/>
    </reaction>
</comment>
<dbReference type="Pfam" id="PF07730">
    <property type="entry name" value="HisKA_3"/>
    <property type="match status" value="1"/>
</dbReference>
<dbReference type="Gene3D" id="1.20.5.1930">
    <property type="match status" value="1"/>
</dbReference>
<evidence type="ECO:0000256" key="9">
    <source>
        <dbReference type="SAM" id="Coils"/>
    </source>
</evidence>
<dbReference type="EC" id="2.7.13.3" evidence="2"/>
<dbReference type="Proteomes" id="UP000005850">
    <property type="component" value="Chromosome"/>
</dbReference>
<evidence type="ECO:0000259" key="11">
    <source>
        <dbReference type="Pfam" id="PF07730"/>
    </source>
</evidence>
<keyword evidence="10" id="KW-1133">Transmembrane helix</keyword>
<keyword evidence="4 12" id="KW-0808">Transferase</keyword>
<evidence type="ECO:0000256" key="10">
    <source>
        <dbReference type="SAM" id="Phobius"/>
    </source>
</evidence>
<evidence type="ECO:0000256" key="1">
    <source>
        <dbReference type="ARBA" id="ARBA00000085"/>
    </source>
</evidence>
<keyword evidence="8" id="KW-0902">Two-component regulatory system</keyword>
<keyword evidence="5" id="KW-0547">Nucleotide-binding</keyword>
<dbReference type="SUPFAM" id="SSF55874">
    <property type="entry name" value="ATPase domain of HSP90 chaperone/DNA topoisomerase II/histidine kinase"/>
    <property type="match status" value="1"/>
</dbReference>
<dbReference type="CDD" id="cd16917">
    <property type="entry name" value="HATPase_UhpB-NarQ-NarX-like"/>
    <property type="match status" value="1"/>
</dbReference>
<proteinExistence type="predicted"/>
<keyword evidence="3" id="KW-0597">Phosphoprotein</keyword>
<keyword evidence="6 12" id="KW-0418">Kinase</keyword>
<evidence type="ECO:0000256" key="8">
    <source>
        <dbReference type="ARBA" id="ARBA00023012"/>
    </source>
</evidence>
<dbReference type="GO" id="GO:0005524">
    <property type="term" value="F:ATP binding"/>
    <property type="evidence" value="ECO:0007669"/>
    <property type="project" value="UniProtKB-KW"/>
</dbReference>
<keyword evidence="10" id="KW-0472">Membrane</keyword>
<keyword evidence="13" id="KW-1185">Reference proteome</keyword>
<evidence type="ECO:0000256" key="6">
    <source>
        <dbReference type="ARBA" id="ARBA00022777"/>
    </source>
</evidence>
<dbReference type="PANTHER" id="PTHR24421:SF10">
    <property type="entry name" value="NITRATE_NITRITE SENSOR PROTEIN NARQ"/>
    <property type="match status" value="1"/>
</dbReference>
<dbReference type="STRING" id="1042163.BRLA_c003760"/>
<dbReference type="InterPro" id="IPR036890">
    <property type="entry name" value="HATPase_C_sf"/>
</dbReference>
<reference evidence="12 13" key="1">
    <citation type="journal article" date="2011" name="J. Bacteriol.">
        <title>Genome sequence of Brevibacillus laterosporus LMG 15441, a pathogen of invertebrates.</title>
        <authorList>
            <person name="Djukic M."/>
            <person name="Poehlein A."/>
            <person name="Thurmer A."/>
            <person name="Daniel R."/>
        </authorList>
    </citation>
    <scope>NUCLEOTIDE SEQUENCE [LARGE SCALE GENOMIC DNA]</scope>
    <source>
        <strain evidence="12 13">LMG 15441</strain>
    </source>
</reference>
<dbReference type="AlphaFoldDB" id="A0A075QWG9"/>
<keyword evidence="7" id="KW-0067">ATP-binding</keyword>
<evidence type="ECO:0000256" key="5">
    <source>
        <dbReference type="ARBA" id="ARBA00022741"/>
    </source>
</evidence>
<keyword evidence="10" id="KW-0812">Transmembrane</keyword>
<dbReference type="GO" id="GO:0016020">
    <property type="term" value="C:membrane"/>
    <property type="evidence" value="ECO:0007669"/>
    <property type="project" value="InterPro"/>
</dbReference>
<evidence type="ECO:0000256" key="4">
    <source>
        <dbReference type="ARBA" id="ARBA00022679"/>
    </source>
</evidence>
<dbReference type="InterPro" id="IPR011712">
    <property type="entry name" value="Sig_transdc_His_kin_sub3_dim/P"/>
</dbReference>
<dbReference type="GO" id="GO:0046983">
    <property type="term" value="F:protein dimerization activity"/>
    <property type="evidence" value="ECO:0007669"/>
    <property type="project" value="InterPro"/>
</dbReference>
<evidence type="ECO:0000256" key="7">
    <source>
        <dbReference type="ARBA" id="ARBA00022840"/>
    </source>
</evidence>
<feature type="coiled-coil region" evidence="9">
    <location>
        <begin position="61"/>
        <end position="128"/>
    </location>
</feature>
<gene>
    <name evidence="12" type="primary">liaS_1</name>
    <name evidence="12" type="ORF">BRLA_c003760</name>
</gene>
<protein>
    <recommendedName>
        <fullName evidence="2">histidine kinase</fullName>
        <ecNumber evidence="2">2.7.13.3</ecNumber>
    </recommendedName>
</protein>